<dbReference type="KEGG" id="pmaw:MACH26_22490"/>
<evidence type="ECO:0000313" key="4">
    <source>
        <dbReference type="Proteomes" id="UP001333710"/>
    </source>
</evidence>
<dbReference type="AlphaFoldDB" id="A0AA48HGY6"/>
<dbReference type="InterPro" id="IPR003344">
    <property type="entry name" value="Big_1_dom"/>
</dbReference>
<feature type="domain" description="Big-1" evidence="2">
    <location>
        <begin position="62"/>
        <end position="153"/>
    </location>
</feature>
<dbReference type="SMART" id="SM00634">
    <property type="entry name" value="BID_1"/>
    <property type="match status" value="5"/>
</dbReference>
<keyword evidence="4" id="KW-1185">Reference proteome</keyword>
<dbReference type="GO" id="GO:0009279">
    <property type="term" value="C:cell outer membrane"/>
    <property type="evidence" value="ECO:0007669"/>
    <property type="project" value="TreeGrafter"/>
</dbReference>
<dbReference type="InterPro" id="IPR008964">
    <property type="entry name" value="Invasin/intimin_cell_adhesion"/>
</dbReference>
<evidence type="ECO:0000256" key="1">
    <source>
        <dbReference type="ARBA" id="ARBA00010116"/>
    </source>
</evidence>
<accession>A0AA48HGY6</accession>
<dbReference type="PROSITE" id="PS51127">
    <property type="entry name" value="BIG1"/>
    <property type="match status" value="2"/>
</dbReference>
<comment type="similarity">
    <text evidence="1">Belongs to the intimin/invasin family.</text>
</comment>
<evidence type="ECO:0000259" key="2">
    <source>
        <dbReference type="PROSITE" id="PS51127"/>
    </source>
</evidence>
<dbReference type="Gene3D" id="2.60.40.10">
    <property type="entry name" value="Immunoglobulins"/>
    <property type="match status" value="5"/>
</dbReference>
<gene>
    <name evidence="3" type="ORF">MACH26_22490</name>
</gene>
<evidence type="ECO:0000313" key="3">
    <source>
        <dbReference type="EMBL" id="BDX06728.1"/>
    </source>
</evidence>
<name>A0AA48HGY6_9ALTE</name>
<dbReference type="InterPro" id="IPR051715">
    <property type="entry name" value="Intimin-Invasin_domain"/>
</dbReference>
<dbReference type="PROSITE" id="PS51257">
    <property type="entry name" value="PROKAR_LIPOPROTEIN"/>
    <property type="match status" value="1"/>
</dbReference>
<dbReference type="SUPFAM" id="SSF49373">
    <property type="entry name" value="Invasin/intimin cell-adhesion fragments"/>
    <property type="match status" value="5"/>
</dbReference>
<reference evidence="3" key="1">
    <citation type="submission" date="2023-01" db="EMBL/GenBank/DDBJ databases">
        <title>Complete genome sequence of Planctobacterium marinum strain Dej080120_11.</title>
        <authorList>
            <person name="Ueki S."/>
            <person name="Maruyama F."/>
        </authorList>
    </citation>
    <scope>NUCLEOTIDE SEQUENCE</scope>
    <source>
        <strain evidence="3">Dej080120_11</strain>
    </source>
</reference>
<dbReference type="RefSeq" id="WP_338292734.1">
    <property type="nucleotide sequence ID" value="NZ_AP027272.1"/>
</dbReference>
<dbReference type="InterPro" id="IPR013783">
    <property type="entry name" value="Ig-like_fold"/>
</dbReference>
<sequence>MRKTDNNNKWISGWQKVFLAFSLLTLVACGGGGGGLSRTDTDNNDDGGDDTTLSITMSIADAATGSASDELSIATPLTVSATVTDSDGNTVSGQLVTFSLNDSNLASFSPESGTALTNSEGVASINLIVGTLAGAGEVTATLGGGETAQIGFTSLGDGSSGALAISLRILNADAEVDNNLASNNPLTVEATVTNGLGEIQPDQLINFTLTNNELAFFDPESATALTGNDGIATITLRVGQVDGAGSVIATLNSDSSVTDSVGFNSAGDGQVTQEQPATLDFFTSSLLLASSGSDEVELIALVKDEDNILMEGIDVSFSSNSGELSIVQGTTGADGTARATLTSRNNPENREINLTARAGGLTETLTVNVTGTVININAPTSVILSDTGDISIIVADSDGIGIANQQVTLTSQVEGSLDNLTPVTDETGQLTVTYNAVQSGVDVISASALNATSSQEIIVQEDEFSFARESVEDVPLNTDETITVTWLKDGLPYEGGSVNLTTTRGTLSTNSATTDENGQVTLTASSSTAGAAIVSARGTDSDGGEVSARIEVEFVATEVASIIVSASPNSIGPGGRKVLLPRY</sequence>
<dbReference type="PANTHER" id="PTHR39576:SF1">
    <property type="entry name" value="INVASIN"/>
    <property type="match status" value="1"/>
</dbReference>
<organism evidence="3 4">
    <name type="scientific">Planctobacterium marinum</name>
    <dbReference type="NCBI Taxonomy" id="1631968"/>
    <lineage>
        <taxon>Bacteria</taxon>
        <taxon>Pseudomonadati</taxon>
        <taxon>Pseudomonadota</taxon>
        <taxon>Gammaproteobacteria</taxon>
        <taxon>Alteromonadales</taxon>
        <taxon>Alteromonadaceae</taxon>
        <taxon>Planctobacterium</taxon>
    </lineage>
</organism>
<dbReference type="PANTHER" id="PTHR39576">
    <property type="entry name" value="ATTACHING AND EFFACING PROTEIN HOMOLOG-RELATED-RELATED"/>
    <property type="match status" value="1"/>
</dbReference>
<feature type="domain" description="Big-1" evidence="2">
    <location>
        <begin position="373"/>
        <end position="462"/>
    </location>
</feature>
<proteinExistence type="inferred from homology"/>
<protein>
    <recommendedName>
        <fullName evidence="2">Big-1 domain-containing protein</fullName>
    </recommendedName>
</protein>
<dbReference type="Pfam" id="PF02369">
    <property type="entry name" value="Big_1"/>
    <property type="match status" value="2"/>
</dbReference>
<dbReference type="Proteomes" id="UP001333710">
    <property type="component" value="Chromosome"/>
</dbReference>
<dbReference type="EMBL" id="AP027272">
    <property type="protein sequence ID" value="BDX06728.1"/>
    <property type="molecule type" value="Genomic_DNA"/>
</dbReference>